<evidence type="ECO:0000256" key="1">
    <source>
        <dbReference type="ARBA" id="ARBA00022553"/>
    </source>
</evidence>
<protein>
    <submittedName>
        <fullName evidence="4">Response regulator</fullName>
    </submittedName>
</protein>
<dbReference type="PANTHER" id="PTHR44591">
    <property type="entry name" value="STRESS RESPONSE REGULATOR PROTEIN 1"/>
    <property type="match status" value="1"/>
</dbReference>
<dbReference type="Pfam" id="PF00072">
    <property type="entry name" value="Response_reg"/>
    <property type="match status" value="1"/>
</dbReference>
<evidence type="ECO:0000313" key="5">
    <source>
        <dbReference type="Proteomes" id="UP001302652"/>
    </source>
</evidence>
<dbReference type="Gene3D" id="3.40.50.2300">
    <property type="match status" value="1"/>
</dbReference>
<proteinExistence type="predicted"/>
<dbReference type="InterPro" id="IPR011006">
    <property type="entry name" value="CheY-like_superfamily"/>
</dbReference>
<dbReference type="InterPro" id="IPR001789">
    <property type="entry name" value="Sig_transdc_resp-reg_receiver"/>
</dbReference>
<dbReference type="PROSITE" id="PS50110">
    <property type="entry name" value="RESPONSE_REGULATORY"/>
    <property type="match status" value="1"/>
</dbReference>
<dbReference type="CDD" id="cd00156">
    <property type="entry name" value="REC"/>
    <property type="match status" value="1"/>
</dbReference>
<dbReference type="Proteomes" id="UP001302652">
    <property type="component" value="Chromosome 2"/>
</dbReference>
<feature type="modified residue" description="4-aspartylphosphate" evidence="2">
    <location>
        <position position="90"/>
    </location>
</feature>
<sequence length="157" mass="17552">MDSYGHRSQIIGTRTTAVRQMRDECDAGTSHILLPQAKMKTILVVDEERCIVTAWKRILQLEAYRVLTANNGREGLFAANGEKPDLIITDRSTSIMYGVDFLRHLKLGRKFARTPVILTSADPLDPADATLGDEFLLKPVSMQMLLASVRRLLNPCP</sequence>
<keyword evidence="1 2" id="KW-0597">Phosphoprotein</keyword>
<evidence type="ECO:0000313" key="4">
    <source>
        <dbReference type="EMBL" id="WOD17046.1"/>
    </source>
</evidence>
<accession>A0ABZ0EKD9</accession>
<dbReference type="InterPro" id="IPR050595">
    <property type="entry name" value="Bact_response_regulator"/>
</dbReference>
<dbReference type="RefSeq" id="WP_317019630.1">
    <property type="nucleotide sequence ID" value="NZ_CP136512.1"/>
</dbReference>
<name>A0ABZ0EKD9_9BURK</name>
<reference evidence="4 5" key="1">
    <citation type="submission" date="2023-10" db="EMBL/GenBank/DDBJ databases">
        <title>Surface-active antibiotics is a multifunctional adaptation for post-fire microbes.</title>
        <authorList>
            <person name="Liu M.D."/>
            <person name="Du Y."/>
            <person name="Koupaei S.K."/>
            <person name="Kim N.R."/>
            <person name="Zhang W."/>
            <person name="Traxler M.F."/>
        </authorList>
    </citation>
    <scope>NUCLEOTIDE SEQUENCE [LARGE SCALE GENOMIC DNA]</scope>
    <source>
        <strain evidence="4 5">F3</strain>
    </source>
</reference>
<dbReference type="SMART" id="SM00448">
    <property type="entry name" value="REC"/>
    <property type="match status" value="1"/>
</dbReference>
<evidence type="ECO:0000256" key="2">
    <source>
        <dbReference type="PROSITE-ProRule" id="PRU00169"/>
    </source>
</evidence>
<dbReference type="SUPFAM" id="SSF52172">
    <property type="entry name" value="CheY-like"/>
    <property type="match status" value="1"/>
</dbReference>
<gene>
    <name evidence="4" type="ORF">RW095_14510</name>
</gene>
<feature type="domain" description="Response regulatory" evidence="3">
    <location>
        <begin position="41"/>
        <end position="153"/>
    </location>
</feature>
<dbReference type="EMBL" id="CP136512">
    <property type="protein sequence ID" value="WOD17046.1"/>
    <property type="molecule type" value="Genomic_DNA"/>
</dbReference>
<dbReference type="PANTHER" id="PTHR44591:SF3">
    <property type="entry name" value="RESPONSE REGULATORY DOMAIN-CONTAINING PROTEIN"/>
    <property type="match status" value="1"/>
</dbReference>
<organism evidence="4 5">
    <name type="scientific">Paraburkholderia kirstenboschensis</name>
    <dbReference type="NCBI Taxonomy" id="1245436"/>
    <lineage>
        <taxon>Bacteria</taxon>
        <taxon>Pseudomonadati</taxon>
        <taxon>Pseudomonadota</taxon>
        <taxon>Betaproteobacteria</taxon>
        <taxon>Burkholderiales</taxon>
        <taxon>Burkholderiaceae</taxon>
        <taxon>Paraburkholderia</taxon>
    </lineage>
</organism>
<evidence type="ECO:0000259" key="3">
    <source>
        <dbReference type="PROSITE" id="PS50110"/>
    </source>
</evidence>
<keyword evidence="5" id="KW-1185">Reference proteome</keyword>